<accession>A0A9P5UA08</accession>
<evidence type="ECO:0000256" key="1">
    <source>
        <dbReference type="SAM" id="MobiDB-lite"/>
    </source>
</evidence>
<dbReference type="AlphaFoldDB" id="A0A9P5UA08"/>
<dbReference type="OrthoDB" id="2593747at2759"/>
<organism evidence="2 3">
    <name type="scientific">Rhodocollybia butyracea</name>
    <dbReference type="NCBI Taxonomy" id="206335"/>
    <lineage>
        <taxon>Eukaryota</taxon>
        <taxon>Fungi</taxon>
        <taxon>Dikarya</taxon>
        <taxon>Basidiomycota</taxon>
        <taxon>Agaricomycotina</taxon>
        <taxon>Agaricomycetes</taxon>
        <taxon>Agaricomycetidae</taxon>
        <taxon>Agaricales</taxon>
        <taxon>Marasmiineae</taxon>
        <taxon>Omphalotaceae</taxon>
        <taxon>Rhodocollybia</taxon>
    </lineage>
</organism>
<comment type="caution">
    <text evidence="2">The sequence shown here is derived from an EMBL/GenBank/DDBJ whole genome shotgun (WGS) entry which is preliminary data.</text>
</comment>
<feature type="region of interest" description="Disordered" evidence="1">
    <location>
        <begin position="18"/>
        <end position="54"/>
    </location>
</feature>
<sequence length="240" mass="27560">MPSISWGKLFPSQRAHIRQNASKRKSSNSNTLSENQPLQVKVHNNNNSGEHKRSDGLYFLDDAGVVYRVETTLYRIPPSDLTRVSPVFHDMFEMPSGSEVSEGRGDDRPIFLESITRIDWERLLKVISHKSYLDPPLQFDMDEWISIEEFNDPARKIHVAREYGIPSYSLLALIHLVIRVKPLSAQDSKYLGLECAFNIASIRERRRGSDTYVGGNEKEAYELVQKEIFSVFEDHEGFLT</sequence>
<gene>
    <name evidence="2" type="ORF">BDP27DRAFT_1361693</name>
</gene>
<protein>
    <recommendedName>
        <fullName evidence="4">BTB domain-containing protein</fullName>
    </recommendedName>
</protein>
<keyword evidence="3" id="KW-1185">Reference proteome</keyword>
<evidence type="ECO:0000313" key="2">
    <source>
        <dbReference type="EMBL" id="KAF9071524.1"/>
    </source>
</evidence>
<dbReference type="EMBL" id="JADNRY010000031">
    <property type="protein sequence ID" value="KAF9071524.1"/>
    <property type="molecule type" value="Genomic_DNA"/>
</dbReference>
<proteinExistence type="predicted"/>
<feature type="compositionally biased region" description="Polar residues" evidence="1">
    <location>
        <begin position="27"/>
        <end position="48"/>
    </location>
</feature>
<evidence type="ECO:0008006" key="4">
    <source>
        <dbReference type="Google" id="ProtNLM"/>
    </source>
</evidence>
<evidence type="ECO:0000313" key="3">
    <source>
        <dbReference type="Proteomes" id="UP000772434"/>
    </source>
</evidence>
<name>A0A9P5UA08_9AGAR</name>
<dbReference type="Proteomes" id="UP000772434">
    <property type="component" value="Unassembled WGS sequence"/>
</dbReference>
<reference evidence="2" key="1">
    <citation type="submission" date="2020-11" db="EMBL/GenBank/DDBJ databases">
        <authorList>
            <consortium name="DOE Joint Genome Institute"/>
            <person name="Ahrendt S."/>
            <person name="Riley R."/>
            <person name="Andreopoulos W."/>
            <person name="Labutti K."/>
            <person name="Pangilinan J."/>
            <person name="Ruiz-Duenas F.J."/>
            <person name="Barrasa J.M."/>
            <person name="Sanchez-Garcia M."/>
            <person name="Camarero S."/>
            <person name="Miyauchi S."/>
            <person name="Serrano A."/>
            <person name="Linde D."/>
            <person name="Babiker R."/>
            <person name="Drula E."/>
            <person name="Ayuso-Fernandez I."/>
            <person name="Pacheco R."/>
            <person name="Padilla G."/>
            <person name="Ferreira P."/>
            <person name="Barriuso J."/>
            <person name="Kellner H."/>
            <person name="Castanera R."/>
            <person name="Alfaro M."/>
            <person name="Ramirez L."/>
            <person name="Pisabarro A.G."/>
            <person name="Kuo A."/>
            <person name="Tritt A."/>
            <person name="Lipzen A."/>
            <person name="He G."/>
            <person name="Yan M."/>
            <person name="Ng V."/>
            <person name="Cullen D."/>
            <person name="Martin F."/>
            <person name="Rosso M.-N."/>
            <person name="Henrissat B."/>
            <person name="Hibbett D."/>
            <person name="Martinez A.T."/>
            <person name="Grigoriev I.V."/>
        </authorList>
    </citation>
    <scope>NUCLEOTIDE SEQUENCE</scope>
    <source>
        <strain evidence="2">AH 40177</strain>
    </source>
</reference>